<feature type="domain" description="Inosine/uridine-preferring nucleoside hydrolase" evidence="3">
    <location>
        <begin position="4"/>
        <end position="293"/>
    </location>
</feature>
<dbReference type="PANTHER" id="PTHR12304:SF4">
    <property type="entry name" value="URIDINE NUCLEOSIDASE"/>
    <property type="match status" value="1"/>
</dbReference>
<keyword evidence="2" id="KW-0326">Glycosidase</keyword>
<keyword evidence="1 4" id="KW-0378">Hydrolase</keyword>
<dbReference type="Proteomes" id="UP000526501">
    <property type="component" value="Unassembled WGS sequence"/>
</dbReference>
<dbReference type="GO" id="GO:0006152">
    <property type="term" value="P:purine nucleoside catabolic process"/>
    <property type="evidence" value="ECO:0007669"/>
    <property type="project" value="TreeGrafter"/>
</dbReference>
<dbReference type="Gene3D" id="3.90.245.10">
    <property type="entry name" value="Ribonucleoside hydrolase-like"/>
    <property type="match status" value="1"/>
</dbReference>
<dbReference type="EMBL" id="JACHVC010000005">
    <property type="protein sequence ID" value="MBC2604959.1"/>
    <property type="molecule type" value="Genomic_DNA"/>
</dbReference>
<evidence type="ECO:0000313" key="5">
    <source>
        <dbReference type="Proteomes" id="UP000526501"/>
    </source>
</evidence>
<dbReference type="Pfam" id="PF01156">
    <property type="entry name" value="IU_nuc_hydro"/>
    <property type="match status" value="1"/>
</dbReference>
<organism evidence="4 5">
    <name type="scientific">Pelagicoccus albus</name>
    <dbReference type="NCBI Taxonomy" id="415222"/>
    <lineage>
        <taxon>Bacteria</taxon>
        <taxon>Pseudomonadati</taxon>
        <taxon>Verrucomicrobiota</taxon>
        <taxon>Opitutia</taxon>
        <taxon>Puniceicoccales</taxon>
        <taxon>Pelagicoccaceae</taxon>
        <taxon>Pelagicoccus</taxon>
    </lineage>
</organism>
<dbReference type="InterPro" id="IPR023186">
    <property type="entry name" value="IUNH"/>
</dbReference>
<protein>
    <submittedName>
        <fullName evidence="4">Nucleoside hydrolase</fullName>
    </submittedName>
</protein>
<dbReference type="InterPro" id="IPR036452">
    <property type="entry name" value="Ribo_hydro-like"/>
</dbReference>
<dbReference type="GO" id="GO:0008477">
    <property type="term" value="F:purine nucleosidase activity"/>
    <property type="evidence" value="ECO:0007669"/>
    <property type="project" value="TreeGrafter"/>
</dbReference>
<dbReference type="GO" id="GO:0005829">
    <property type="term" value="C:cytosol"/>
    <property type="evidence" value="ECO:0007669"/>
    <property type="project" value="TreeGrafter"/>
</dbReference>
<sequence length="331" mass="36445">MRSVIIDSDWGGDVMQLASILLSRPTEYELLGATVTFGNATHNQNLDNAGAMLRFLGMDSQISRYPGALAPSGKEFQPEGDEAHGRTGLGDAVLPLSSYLPEEQSTVDFLLERLEQEIEDSITLIATGPQTNVAEAIRQAPETMARLKEIRIMGGCIDPMQGYRVDENLKRTSEKPIARKGNITETAEFNFQQAPHDAKVVLESGIPIALFPMDCTHQLTFTEERANRLKDTLSSEPEKLQQLLDLLQAPEAMDQAKFGINSVMHDVHTTVSMVAPELYLGRHGTVSIEEDGEVNFSPEAGGRHWACERITNPDAVFEILLASLEALLIEK</sequence>
<evidence type="ECO:0000259" key="3">
    <source>
        <dbReference type="Pfam" id="PF01156"/>
    </source>
</evidence>
<reference evidence="4 5" key="1">
    <citation type="submission" date="2020-07" db="EMBL/GenBank/DDBJ databases">
        <authorList>
            <person name="Feng X."/>
        </authorList>
    </citation>
    <scope>NUCLEOTIDE SEQUENCE [LARGE SCALE GENOMIC DNA]</scope>
    <source>
        <strain evidence="4 5">JCM23202</strain>
    </source>
</reference>
<dbReference type="RefSeq" id="WP_185658849.1">
    <property type="nucleotide sequence ID" value="NZ_CAWPOO010000005.1"/>
</dbReference>
<evidence type="ECO:0000256" key="2">
    <source>
        <dbReference type="ARBA" id="ARBA00023295"/>
    </source>
</evidence>
<evidence type="ECO:0000313" key="4">
    <source>
        <dbReference type="EMBL" id="MBC2604959.1"/>
    </source>
</evidence>
<evidence type="ECO:0000256" key="1">
    <source>
        <dbReference type="ARBA" id="ARBA00022801"/>
    </source>
</evidence>
<proteinExistence type="predicted"/>
<dbReference type="AlphaFoldDB" id="A0A7X1B3X2"/>
<dbReference type="InterPro" id="IPR001910">
    <property type="entry name" value="Inosine/uridine_hydrolase_dom"/>
</dbReference>
<accession>A0A7X1B3X2</accession>
<dbReference type="SUPFAM" id="SSF53590">
    <property type="entry name" value="Nucleoside hydrolase"/>
    <property type="match status" value="1"/>
</dbReference>
<gene>
    <name evidence="4" type="ORF">H5P27_02775</name>
</gene>
<comment type="caution">
    <text evidence="4">The sequence shown here is derived from an EMBL/GenBank/DDBJ whole genome shotgun (WGS) entry which is preliminary data.</text>
</comment>
<name>A0A7X1B3X2_9BACT</name>
<dbReference type="PANTHER" id="PTHR12304">
    <property type="entry name" value="INOSINE-URIDINE PREFERRING NUCLEOSIDE HYDROLASE"/>
    <property type="match status" value="1"/>
</dbReference>
<keyword evidence="5" id="KW-1185">Reference proteome</keyword>